<feature type="compositionally biased region" description="Low complexity" evidence="1">
    <location>
        <begin position="547"/>
        <end position="563"/>
    </location>
</feature>
<evidence type="ECO:0000313" key="3">
    <source>
        <dbReference type="EMBL" id="OAV97758.1"/>
    </source>
</evidence>
<accession>A0A180GZK6</accession>
<feature type="compositionally biased region" description="Polar residues" evidence="1">
    <location>
        <begin position="509"/>
        <end position="521"/>
    </location>
</feature>
<evidence type="ECO:0000256" key="1">
    <source>
        <dbReference type="SAM" id="MobiDB-lite"/>
    </source>
</evidence>
<dbReference type="Proteomes" id="UP000005240">
    <property type="component" value="Unassembled WGS sequence"/>
</dbReference>
<feature type="transmembrane region" description="Helical" evidence="2">
    <location>
        <begin position="387"/>
        <end position="418"/>
    </location>
</feature>
<feature type="compositionally biased region" description="Low complexity" evidence="1">
    <location>
        <begin position="67"/>
        <end position="76"/>
    </location>
</feature>
<evidence type="ECO:0000256" key="2">
    <source>
        <dbReference type="SAM" id="Phobius"/>
    </source>
</evidence>
<reference evidence="3" key="2">
    <citation type="submission" date="2016-05" db="EMBL/GenBank/DDBJ databases">
        <title>Comparative analysis highlights variable genome content of wheat rusts and divergence of the mating loci.</title>
        <authorList>
            <person name="Cuomo C.A."/>
            <person name="Bakkeren G."/>
            <person name="Szabo L."/>
            <person name="Khalil H."/>
            <person name="Joly D."/>
            <person name="Goldberg J."/>
            <person name="Young S."/>
            <person name="Zeng Q."/>
            <person name="Fellers J."/>
        </authorList>
    </citation>
    <scope>NUCLEOTIDE SEQUENCE [LARGE SCALE GENOMIC DNA]</scope>
    <source>
        <strain evidence="3">1-1 BBBD Race 1</strain>
    </source>
</reference>
<sequence length="580" mass="64090">MGVGASCTAAPPGVEQFCSVLGCTGCMRIRKKQDTMRPRASSIQQAIFNHHHQQSKPITRQPSTQLQQQQEQQQEQQEPEPENEADALDLLSILDPAVNAASTLTHIRNCLFIPPMINHLGTPTIQLDGDDQLTHSELDSHLISILNHPRPNSRRIQQIKRLLKGLKAFISTPIGIIFTIYGFLVVFWGAALVLILLGWLKITPQENYRIWVEICSQVLNGLFTIPGIGLFPSRIIDCWNIGVIVHYARVIWKRKGKRNLDDPNDLIPPEPPRSPRLLPPPPSSADPNYFHNGPRHAAAQEEKKSGAEEAQIGPETEAGPGDVIVVHDQEHAHQHEHEEEQEGLTDVWKDEQEIVLNQREMTRLRRAQEALCRSQTWYRPHSSATHYAFPVPIALIIVLLNLGNSLFQAALCAVMWGLRYSTRPAWTTATFMALSFSCGISSGILVWRTGARTSKRAKVADEVARMIDPSSTTKLEPLEPSAAEAAGADAAGVRGVARARPAVHHHLFQTQPTALPGSTAQPPRRPPVTGLNVRPASPPHSRHHPPSDSSSPSSSSSSSNRSHSLIREPNDSHIVAPYSF</sequence>
<dbReference type="AlphaFoldDB" id="A0A180GZK6"/>
<keyword evidence="5" id="KW-1185">Reference proteome</keyword>
<feature type="region of interest" description="Disordered" evidence="1">
    <location>
        <begin position="50"/>
        <end position="84"/>
    </location>
</feature>
<feature type="region of interest" description="Disordered" evidence="1">
    <location>
        <begin position="261"/>
        <end position="320"/>
    </location>
</feature>
<feature type="compositionally biased region" description="Pro residues" evidence="1">
    <location>
        <begin position="266"/>
        <end position="284"/>
    </location>
</feature>
<dbReference type="PANTHER" id="PTHR35872:SF2">
    <property type="entry name" value="INTEGRAL MEMBRANE PROTEIN (AFU_ORTHOLOGUE AFUA_5G07110)"/>
    <property type="match status" value="1"/>
</dbReference>
<feature type="transmembrane region" description="Helical" evidence="2">
    <location>
        <begin position="174"/>
        <end position="200"/>
    </location>
</feature>
<feature type="region of interest" description="Disordered" evidence="1">
    <location>
        <begin position="509"/>
        <end position="580"/>
    </location>
</feature>
<keyword evidence="2" id="KW-0812">Transmembrane</keyword>
<dbReference type="VEuPathDB" id="FungiDB:PTTG_25955"/>
<dbReference type="PANTHER" id="PTHR35872">
    <property type="entry name" value="INTEGRAL MEMBRANE PROTEIN (AFU_ORTHOLOGUE AFUA_5G07110)"/>
    <property type="match status" value="1"/>
</dbReference>
<reference evidence="4 5" key="3">
    <citation type="journal article" date="2017" name="G3 (Bethesda)">
        <title>Comparative analysis highlights variable genome content of wheat rusts and divergence of the mating loci.</title>
        <authorList>
            <person name="Cuomo C.A."/>
            <person name="Bakkeren G."/>
            <person name="Khalil H.B."/>
            <person name="Panwar V."/>
            <person name="Joly D."/>
            <person name="Linning R."/>
            <person name="Sakthikumar S."/>
            <person name="Song X."/>
            <person name="Adiconis X."/>
            <person name="Fan L."/>
            <person name="Goldberg J.M."/>
            <person name="Levin J.Z."/>
            <person name="Young S."/>
            <person name="Zeng Q."/>
            <person name="Anikster Y."/>
            <person name="Bruce M."/>
            <person name="Wang M."/>
            <person name="Yin C."/>
            <person name="McCallum B."/>
            <person name="Szabo L.J."/>
            <person name="Hulbert S."/>
            <person name="Chen X."/>
            <person name="Fellers J.P."/>
        </authorList>
    </citation>
    <scope>NUCLEOTIDE SEQUENCE</scope>
    <source>
        <strain evidence="5">Isolate 1-1 / race 1 (BBBD)</strain>
        <strain evidence="4">isolate 1-1 / race 1 (BBBD)</strain>
    </source>
</reference>
<evidence type="ECO:0000313" key="5">
    <source>
        <dbReference type="Proteomes" id="UP000005240"/>
    </source>
</evidence>
<proteinExistence type="predicted"/>
<organism evidence="3">
    <name type="scientific">Puccinia triticina (isolate 1-1 / race 1 (BBBD))</name>
    <name type="common">Brown leaf rust fungus</name>
    <dbReference type="NCBI Taxonomy" id="630390"/>
    <lineage>
        <taxon>Eukaryota</taxon>
        <taxon>Fungi</taxon>
        <taxon>Dikarya</taxon>
        <taxon>Basidiomycota</taxon>
        <taxon>Pucciniomycotina</taxon>
        <taxon>Pucciniomycetes</taxon>
        <taxon>Pucciniales</taxon>
        <taxon>Pucciniaceae</taxon>
        <taxon>Puccinia</taxon>
    </lineage>
</organism>
<keyword evidence="2" id="KW-1133">Transmembrane helix</keyword>
<feature type="transmembrane region" description="Helical" evidence="2">
    <location>
        <begin position="424"/>
        <end position="447"/>
    </location>
</feature>
<name>A0A180GZK6_PUCT1</name>
<protein>
    <submittedName>
        <fullName evidence="3 4">Uncharacterized protein</fullName>
    </submittedName>
</protein>
<dbReference type="Pfam" id="PF11204">
    <property type="entry name" value="DUF2985"/>
    <property type="match status" value="1"/>
</dbReference>
<dbReference type="STRING" id="630390.A0A180GZK6"/>
<reference evidence="4" key="4">
    <citation type="submission" date="2025-05" db="UniProtKB">
        <authorList>
            <consortium name="EnsemblFungi"/>
        </authorList>
    </citation>
    <scope>IDENTIFICATION</scope>
    <source>
        <strain evidence="4">isolate 1-1 / race 1 (BBBD)</strain>
    </source>
</reference>
<dbReference type="EMBL" id="ADAS02000011">
    <property type="protein sequence ID" value="OAV97758.1"/>
    <property type="molecule type" value="Genomic_DNA"/>
</dbReference>
<gene>
    <name evidence="3" type="ORF">PTTG_25955</name>
</gene>
<dbReference type="OrthoDB" id="3365211at2759"/>
<reference evidence="3" key="1">
    <citation type="submission" date="2009-11" db="EMBL/GenBank/DDBJ databases">
        <authorList>
            <consortium name="The Broad Institute Genome Sequencing Platform"/>
            <person name="Ward D."/>
            <person name="Feldgarden M."/>
            <person name="Earl A."/>
            <person name="Young S.K."/>
            <person name="Zeng Q."/>
            <person name="Koehrsen M."/>
            <person name="Alvarado L."/>
            <person name="Berlin A."/>
            <person name="Bochicchio J."/>
            <person name="Borenstein D."/>
            <person name="Chapman S.B."/>
            <person name="Chen Z."/>
            <person name="Engels R."/>
            <person name="Freedman E."/>
            <person name="Gellesch M."/>
            <person name="Goldberg J."/>
            <person name="Griggs A."/>
            <person name="Gujja S."/>
            <person name="Heilman E."/>
            <person name="Heiman D."/>
            <person name="Hepburn T."/>
            <person name="Howarth C."/>
            <person name="Jen D."/>
            <person name="Larson L."/>
            <person name="Lewis B."/>
            <person name="Mehta T."/>
            <person name="Park D."/>
            <person name="Pearson M."/>
            <person name="Roberts A."/>
            <person name="Saif S."/>
            <person name="Shea T."/>
            <person name="Shenoy N."/>
            <person name="Sisk P."/>
            <person name="Stolte C."/>
            <person name="Sykes S."/>
            <person name="Thomson T."/>
            <person name="Walk T."/>
            <person name="White J."/>
            <person name="Yandava C."/>
            <person name="Izard J."/>
            <person name="Baranova O.V."/>
            <person name="Blanton J.M."/>
            <person name="Tanner A.C."/>
            <person name="Dewhirst F.E."/>
            <person name="Haas B."/>
            <person name="Nusbaum C."/>
            <person name="Birren B."/>
        </authorList>
    </citation>
    <scope>NUCLEOTIDE SEQUENCE [LARGE SCALE GENOMIC DNA]</scope>
    <source>
        <strain evidence="3">1-1 BBBD Race 1</strain>
    </source>
</reference>
<dbReference type="InterPro" id="IPR021369">
    <property type="entry name" value="DUF2985"/>
</dbReference>
<feature type="compositionally biased region" description="Basic and acidic residues" evidence="1">
    <location>
        <begin position="298"/>
        <end position="307"/>
    </location>
</feature>
<evidence type="ECO:0000313" key="4">
    <source>
        <dbReference type="EnsemblFungi" id="PTTG_25955-t43_1-p1"/>
    </source>
</evidence>
<feature type="compositionally biased region" description="Polar residues" evidence="1">
    <location>
        <begin position="55"/>
        <end position="66"/>
    </location>
</feature>
<keyword evidence="2" id="KW-0472">Membrane</keyword>
<dbReference type="EnsemblFungi" id="PTTG_25955-t43_1">
    <property type="protein sequence ID" value="PTTG_25955-t43_1-p1"/>
    <property type="gene ID" value="PTTG_25955"/>
</dbReference>